<feature type="compositionally biased region" description="Low complexity" evidence="1">
    <location>
        <begin position="64"/>
        <end position="81"/>
    </location>
</feature>
<feature type="compositionally biased region" description="Basic and acidic residues" evidence="1">
    <location>
        <begin position="24"/>
        <end position="37"/>
    </location>
</feature>
<feature type="compositionally biased region" description="Basic and acidic residues" evidence="1">
    <location>
        <begin position="91"/>
        <end position="104"/>
    </location>
</feature>
<organism evidence="2 3">
    <name type="scientific">Thalassiosira oceanica</name>
    <name type="common">Marine diatom</name>
    <dbReference type="NCBI Taxonomy" id="159749"/>
    <lineage>
        <taxon>Eukaryota</taxon>
        <taxon>Sar</taxon>
        <taxon>Stramenopiles</taxon>
        <taxon>Ochrophyta</taxon>
        <taxon>Bacillariophyta</taxon>
        <taxon>Coscinodiscophyceae</taxon>
        <taxon>Thalassiosirophycidae</taxon>
        <taxon>Thalassiosirales</taxon>
        <taxon>Thalassiosiraceae</taxon>
        <taxon>Thalassiosira</taxon>
    </lineage>
</organism>
<accession>K0RUK8</accession>
<protein>
    <submittedName>
        <fullName evidence="2">Uncharacterized protein</fullName>
    </submittedName>
</protein>
<evidence type="ECO:0000313" key="3">
    <source>
        <dbReference type="Proteomes" id="UP000266841"/>
    </source>
</evidence>
<feature type="compositionally biased region" description="Basic and acidic residues" evidence="1">
    <location>
        <begin position="46"/>
        <end position="63"/>
    </location>
</feature>
<dbReference type="AlphaFoldDB" id="K0RUK8"/>
<evidence type="ECO:0000256" key="1">
    <source>
        <dbReference type="SAM" id="MobiDB-lite"/>
    </source>
</evidence>
<evidence type="ECO:0000313" key="2">
    <source>
        <dbReference type="EMBL" id="EJK50357.1"/>
    </source>
</evidence>
<gene>
    <name evidence="2" type="ORF">THAOC_30686</name>
</gene>
<sequence length="104" mass="11886">MLTTSTGDWDTSLVHGKARQVAMRSEDRGRREIETGRRGRGRRQGRRDEGHEERDRDDGEVAHRSPSLALRALRPLAVPSRSPSRHTAHRKSSESKTRMEIAYI</sequence>
<comment type="caution">
    <text evidence="2">The sequence shown here is derived from an EMBL/GenBank/DDBJ whole genome shotgun (WGS) entry which is preliminary data.</text>
</comment>
<reference evidence="2 3" key="1">
    <citation type="journal article" date="2012" name="Genome Biol.">
        <title>Genome and low-iron response of an oceanic diatom adapted to chronic iron limitation.</title>
        <authorList>
            <person name="Lommer M."/>
            <person name="Specht M."/>
            <person name="Roy A.S."/>
            <person name="Kraemer L."/>
            <person name="Andreson R."/>
            <person name="Gutowska M.A."/>
            <person name="Wolf J."/>
            <person name="Bergner S.V."/>
            <person name="Schilhabel M.B."/>
            <person name="Klostermeier U.C."/>
            <person name="Beiko R.G."/>
            <person name="Rosenstiel P."/>
            <person name="Hippler M."/>
            <person name="Laroche J."/>
        </authorList>
    </citation>
    <scope>NUCLEOTIDE SEQUENCE [LARGE SCALE GENOMIC DNA]</scope>
    <source>
        <strain evidence="2 3">CCMP1005</strain>
    </source>
</reference>
<keyword evidence="3" id="KW-1185">Reference proteome</keyword>
<proteinExistence type="predicted"/>
<dbReference type="EMBL" id="AGNL01043919">
    <property type="protein sequence ID" value="EJK50357.1"/>
    <property type="molecule type" value="Genomic_DNA"/>
</dbReference>
<feature type="region of interest" description="Disordered" evidence="1">
    <location>
        <begin position="1"/>
        <end position="104"/>
    </location>
</feature>
<name>K0RUK8_THAOC</name>
<dbReference type="Proteomes" id="UP000266841">
    <property type="component" value="Unassembled WGS sequence"/>
</dbReference>